<name>A0A481YPL1_9VIRU</name>
<accession>A0A481YPL1</accession>
<dbReference type="EMBL" id="MK500299">
    <property type="protein sequence ID" value="QBK84887.1"/>
    <property type="molecule type" value="Genomic_DNA"/>
</dbReference>
<proteinExistence type="predicted"/>
<gene>
    <name evidence="1" type="ORF">LCDPAC02_00860</name>
</gene>
<organism evidence="1">
    <name type="scientific">Pithovirus LCDPAC02</name>
    <dbReference type="NCBI Taxonomy" id="2506601"/>
    <lineage>
        <taxon>Viruses</taxon>
        <taxon>Pithoviruses</taxon>
    </lineage>
</organism>
<protein>
    <submittedName>
        <fullName evidence="1">Uncharacterized protein</fullName>
    </submittedName>
</protein>
<evidence type="ECO:0000313" key="1">
    <source>
        <dbReference type="EMBL" id="QBK84887.1"/>
    </source>
</evidence>
<reference evidence="1" key="1">
    <citation type="journal article" date="2019" name="MBio">
        <title>Virus Genomes from Deep Sea Sediments Expand the Ocean Megavirome and Support Independent Origins of Viral Gigantism.</title>
        <authorList>
            <person name="Backstrom D."/>
            <person name="Yutin N."/>
            <person name="Jorgensen S.L."/>
            <person name="Dharamshi J."/>
            <person name="Homa F."/>
            <person name="Zaremba-Niedwiedzka K."/>
            <person name="Spang A."/>
            <person name="Wolf Y.I."/>
            <person name="Koonin E.V."/>
            <person name="Ettema T.J."/>
        </authorList>
    </citation>
    <scope>NUCLEOTIDE SEQUENCE</scope>
</reference>
<sequence length="202" mass="24467">MLDIFTKISEFTDLETTNVLSSINKNFNNKINRISKEDKELLKFLENKNFNLDNFINRLRCEQYDTKIFKITKFREIANEIIEEVVILEGFCPNDYDDNPYDILEYDDFHIEELAKLIINHSEVEKLLNTNENKRLDKYIKEYLSFPPIEAKYFIVPPLEDRPNFQDFLGLKYDWLCNGFYFDRFCFKLCELSETRYKNLYF</sequence>